<evidence type="ECO:0000313" key="4">
    <source>
        <dbReference type="EMBL" id="KAF2488716.1"/>
    </source>
</evidence>
<keyword evidence="1" id="KW-0479">Metal-binding</keyword>
<evidence type="ECO:0000256" key="2">
    <source>
        <dbReference type="ARBA" id="ARBA00022833"/>
    </source>
</evidence>
<dbReference type="AlphaFoldDB" id="A0A6A6Q9Q9"/>
<sequence>MASNQPPTSLMQHPRAENIPTGPQQPAWEPPAPEQAWQHPGADHREYPLQQRQGEGAEGLDEDSKLRIPEPYHRHDEGEPTTTPEAEALERSFGEDYDPSNAPSPRWADTNIVELDYDPSAPKRFKPNTREIDTYTESRAGNPMYHPDQDPRSMVGPGTDLKDIPLEKGQLWYQCTDCHMFVKVRALDGIVNGEWRVREALKCRACGCKAMYKIRSRRMMQFEAR</sequence>
<dbReference type="GO" id="GO:0003899">
    <property type="term" value="F:DNA-directed RNA polymerase activity"/>
    <property type="evidence" value="ECO:0007669"/>
    <property type="project" value="InterPro"/>
</dbReference>
<accession>A0A6A6Q9Q9</accession>
<gene>
    <name evidence="4" type="ORF">BU16DRAFT_568240</name>
</gene>
<dbReference type="InterPro" id="IPR006591">
    <property type="entry name" value="RNAP_P/RPABC4"/>
</dbReference>
<evidence type="ECO:0000313" key="5">
    <source>
        <dbReference type="Proteomes" id="UP000799750"/>
    </source>
</evidence>
<keyword evidence="5" id="KW-1185">Reference proteome</keyword>
<dbReference type="Proteomes" id="UP000799750">
    <property type="component" value="Unassembled WGS sequence"/>
</dbReference>
<dbReference type="GO" id="GO:0006351">
    <property type="term" value="P:DNA-templated transcription"/>
    <property type="evidence" value="ECO:0007669"/>
    <property type="project" value="InterPro"/>
</dbReference>
<protein>
    <submittedName>
        <fullName evidence="4">Uncharacterized protein</fullName>
    </submittedName>
</protein>
<dbReference type="GO" id="GO:0003677">
    <property type="term" value="F:DNA binding"/>
    <property type="evidence" value="ECO:0007669"/>
    <property type="project" value="InterPro"/>
</dbReference>
<evidence type="ECO:0000256" key="3">
    <source>
        <dbReference type="SAM" id="MobiDB-lite"/>
    </source>
</evidence>
<dbReference type="InterPro" id="IPR029040">
    <property type="entry name" value="RPABC4/Spt4"/>
</dbReference>
<organism evidence="4 5">
    <name type="scientific">Lophium mytilinum</name>
    <dbReference type="NCBI Taxonomy" id="390894"/>
    <lineage>
        <taxon>Eukaryota</taxon>
        <taxon>Fungi</taxon>
        <taxon>Dikarya</taxon>
        <taxon>Ascomycota</taxon>
        <taxon>Pezizomycotina</taxon>
        <taxon>Dothideomycetes</taxon>
        <taxon>Pleosporomycetidae</taxon>
        <taxon>Mytilinidiales</taxon>
        <taxon>Mytilinidiaceae</taxon>
        <taxon>Lophium</taxon>
    </lineage>
</organism>
<dbReference type="Gene3D" id="2.20.28.30">
    <property type="entry name" value="RNA polymerase ii, chain L"/>
    <property type="match status" value="1"/>
</dbReference>
<proteinExistence type="predicted"/>
<dbReference type="SUPFAM" id="SSF63393">
    <property type="entry name" value="RNA polymerase subunits"/>
    <property type="match status" value="1"/>
</dbReference>
<dbReference type="EMBL" id="MU004202">
    <property type="protein sequence ID" value="KAF2488716.1"/>
    <property type="molecule type" value="Genomic_DNA"/>
</dbReference>
<reference evidence="4" key="1">
    <citation type="journal article" date="2020" name="Stud. Mycol.">
        <title>101 Dothideomycetes genomes: a test case for predicting lifestyles and emergence of pathogens.</title>
        <authorList>
            <person name="Haridas S."/>
            <person name="Albert R."/>
            <person name="Binder M."/>
            <person name="Bloem J."/>
            <person name="Labutti K."/>
            <person name="Salamov A."/>
            <person name="Andreopoulos B."/>
            <person name="Baker S."/>
            <person name="Barry K."/>
            <person name="Bills G."/>
            <person name="Bluhm B."/>
            <person name="Cannon C."/>
            <person name="Castanera R."/>
            <person name="Culley D."/>
            <person name="Daum C."/>
            <person name="Ezra D."/>
            <person name="Gonzalez J."/>
            <person name="Henrissat B."/>
            <person name="Kuo A."/>
            <person name="Liang C."/>
            <person name="Lipzen A."/>
            <person name="Lutzoni F."/>
            <person name="Magnuson J."/>
            <person name="Mondo S."/>
            <person name="Nolan M."/>
            <person name="Ohm R."/>
            <person name="Pangilinan J."/>
            <person name="Park H.-J."/>
            <person name="Ramirez L."/>
            <person name="Alfaro M."/>
            <person name="Sun H."/>
            <person name="Tritt A."/>
            <person name="Yoshinaga Y."/>
            <person name="Zwiers L.-H."/>
            <person name="Turgeon B."/>
            <person name="Goodwin S."/>
            <person name="Spatafora J."/>
            <person name="Crous P."/>
            <person name="Grigoriev I."/>
        </authorList>
    </citation>
    <scope>NUCLEOTIDE SEQUENCE</scope>
    <source>
        <strain evidence="4">CBS 269.34</strain>
    </source>
</reference>
<dbReference type="SMART" id="SM00659">
    <property type="entry name" value="RPOLCX"/>
    <property type="match status" value="1"/>
</dbReference>
<feature type="compositionally biased region" description="Polar residues" evidence="3">
    <location>
        <begin position="1"/>
        <end position="11"/>
    </location>
</feature>
<feature type="compositionally biased region" description="Basic and acidic residues" evidence="3">
    <location>
        <begin position="62"/>
        <end position="78"/>
    </location>
</feature>
<feature type="region of interest" description="Disordered" evidence="3">
    <location>
        <begin position="1"/>
        <end position="86"/>
    </location>
</feature>
<dbReference type="GO" id="GO:0046872">
    <property type="term" value="F:metal ion binding"/>
    <property type="evidence" value="ECO:0007669"/>
    <property type="project" value="UniProtKB-KW"/>
</dbReference>
<keyword evidence="2" id="KW-0862">Zinc</keyword>
<evidence type="ECO:0000256" key="1">
    <source>
        <dbReference type="ARBA" id="ARBA00022723"/>
    </source>
</evidence>
<name>A0A6A6Q9Q9_9PEZI</name>
<dbReference type="OrthoDB" id="5585087at2759"/>